<dbReference type="Proteomes" id="UP001589858">
    <property type="component" value="Unassembled WGS sequence"/>
</dbReference>
<gene>
    <name evidence="1" type="ORF">ACFFF8_24465</name>
</gene>
<keyword evidence="2" id="KW-1185">Reference proteome</keyword>
<dbReference type="EMBL" id="JBHLTM010000092">
    <property type="protein sequence ID" value="MFC0687747.1"/>
    <property type="molecule type" value="Genomic_DNA"/>
</dbReference>
<reference evidence="1 2" key="1">
    <citation type="submission" date="2024-09" db="EMBL/GenBank/DDBJ databases">
        <authorList>
            <person name="Sun Q."/>
            <person name="Mori K."/>
        </authorList>
    </citation>
    <scope>NUCLEOTIDE SEQUENCE [LARGE SCALE GENOMIC DNA]</scope>
    <source>
        <strain evidence="1 2">CICC 11035S</strain>
    </source>
</reference>
<evidence type="ECO:0000313" key="2">
    <source>
        <dbReference type="Proteomes" id="UP001589858"/>
    </source>
</evidence>
<organism evidence="1 2">
    <name type="scientific">Novosphingobium clariflavum</name>
    <dbReference type="NCBI Taxonomy" id="2029884"/>
    <lineage>
        <taxon>Bacteria</taxon>
        <taxon>Pseudomonadati</taxon>
        <taxon>Pseudomonadota</taxon>
        <taxon>Alphaproteobacteria</taxon>
        <taxon>Sphingomonadales</taxon>
        <taxon>Sphingomonadaceae</taxon>
        <taxon>Novosphingobium</taxon>
    </lineage>
</organism>
<dbReference type="RefSeq" id="WP_267223971.1">
    <property type="nucleotide sequence ID" value="NZ_JAPCWC010000029.1"/>
</dbReference>
<proteinExistence type="predicted"/>
<comment type="caution">
    <text evidence="1">The sequence shown here is derived from an EMBL/GenBank/DDBJ whole genome shotgun (WGS) entry which is preliminary data.</text>
</comment>
<sequence>MDFRRSAHTLRDAATPNAEGVREMAFPANLVFLAYRWPGGHVALP</sequence>
<evidence type="ECO:0000313" key="1">
    <source>
        <dbReference type="EMBL" id="MFC0687747.1"/>
    </source>
</evidence>
<name>A0ABV6SGB4_9SPHN</name>
<accession>A0ABV6SGB4</accession>
<protein>
    <submittedName>
        <fullName evidence="1">Uncharacterized protein</fullName>
    </submittedName>
</protein>